<sequence length="381" mass="41457">MLETRSVHPCALDSQDVETWRAMASAHPEFRNPLLGPDFAQAVGALRPDARVAIFRRHGRVLGYLPYHRRACGQAWPIGAPLSDYHALVGVADAGLDGRDALAAAGLSAFRFGGLVDPFEVFGPGADQVGHVIAPADGPEAYLEQVRAANPKKIKNYRRLGAKLERECGAVRLVADDRSRPAFDQLIAWKREQLMRTGTHDFLGADWSLDLVTRLFEGQQGELRGLMICLYAGDTLVAGHFGVRQGEVFHPWIASTHPDYGPWSPGHQLFPRAIAAMPALGLTTYDLGCGHDHYKSVYALRTRIVTAGLATAGNLAGDIARSIDAAWLLAGAESPGPVGRLRRRMDAIAKVDLTLSGRLRGLAFAVASQDRRRRATEHEQP</sequence>
<dbReference type="EMBL" id="CP000927">
    <property type="protein sequence ID" value="ABZ71481.1"/>
    <property type="molecule type" value="Genomic_DNA"/>
</dbReference>
<dbReference type="eggNOG" id="COG5653">
    <property type="taxonomic scope" value="Bacteria"/>
</dbReference>
<name>B0SV12_CAUSK</name>
<reference evidence="2" key="1">
    <citation type="submission" date="2008-01" db="EMBL/GenBank/DDBJ databases">
        <title>Complete sequence of chromosome of Caulobacter sp. K31.</title>
        <authorList>
            <consortium name="US DOE Joint Genome Institute"/>
            <person name="Copeland A."/>
            <person name="Lucas S."/>
            <person name="Lapidus A."/>
            <person name="Barry K."/>
            <person name="Glavina del Rio T."/>
            <person name="Dalin E."/>
            <person name="Tice H."/>
            <person name="Pitluck S."/>
            <person name="Bruce D."/>
            <person name="Goodwin L."/>
            <person name="Thompson L.S."/>
            <person name="Brettin T."/>
            <person name="Detter J.C."/>
            <person name="Han C."/>
            <person name="Schmutz J."/>
            <person name="Larimer F."/>
            <person name="Land M."/>
            <person name="Hauser L."/>
            <person name="Kyrpides N."/>
            <person name="Kim E."/>
            <person name="Stephens C."/>
            <person name="Richardson P."/>
        </authorList>
    </citation>
    <scope>NUCLEOTIDE SEQUENCE [LARGE SCALE GENOMIC DNA]</scope>
    <source>
        <strain evidence="2">K31</strain>
    </source>
</reference>
<accession>B0SV12</accession>
<proteinExistence type="predicted"/>
<dbReference type="KEGG" id="cak:Caul_2354"/>
<feature type="domain" description="BioF2-like acetyltransferase" evidence="1">
    <location>
        <begin position="152"/>
        <end position="296"/>
    </location>
</feature>
<dbReference type="HOGENOM" id="CLU_058581_0_0_5"/>
<evidence type="ECO:0000259" key="1">
    <source>
        <dbReference type="Pfam" id="PF13480"/>
    </source>
</evidence>
<dbReference type="STRING" id="366602.Caul_2354"/>
<dbReference type="OrthoDB" id="4700839at2"/>
<dbReference type="InterPro" id="IPR016181">
    <property type="entry name" value="Acyl_CoA_acyltransferase"/>
</dbReference>
<gene>
    <name evidence="2" type="ordered locus">Caul_2354</name>
</gene>
<dbReference type="SUPFAM" id="SSF55729">
    <property type="entry name" value="Acyl-CoA N-acyltransferases (Nat)"/>
    <property type="match status" value="1"/>
</dbReference>
<dbReference type="AlphaFoldDB" id="B0SV12"/>
<evidence type="ECO:0000313" key="2">
    <source>
        <dbReference type="EMBL" id="ABZ71481.1"/>
    </source>
</evidence>
<protein>
    <recommendedName>
        <fullName evidence="1">BioF2-like acetyltransferase domain-containing protein</fullName>
    </recommendedName>
</protein>
<dbReference type="Pfam" id="PF13480">
    <property type="entry name" value="Acetyltransf_6"/>
    <property type="match status" value="1"/>
</dbReference>
<organism evidence="2">
    <name type="scientific">Caulobacter sp. (strain K31)</name>
    <dbReference type="NCBI Taxonomy" id="366602"/>
    <lineage>
        <taxon>Bacteria</taxon>
        <taxon>Pseudomonadati</taxon>
        <taxon>Pseudomonadota</taxon>
        <taxon>Alphaproteobacteria</taxon>
        <taxon>Caulobacterales</taxon>
        <taxon>Caulobacteraceae</taxon>
        <taxon>Caulobacter</taxon>
    </lineage>
</organism>
<dbReference type="InterPro" id="IPR038740">
    <property type="entry name" value="BioF2-like_GNAT_dom"/>
</dbReference>